<reference evidence="3 4" key="1">
    <citation type="submission" date="2019-07" db="EMBL/GenBank/DDBJ databases">
        <title>The pathways for chlorine oxyanion respiration interact through the shared metabolite chlorate.</title>
        <authorList>
            <person name="Barnum T.P."/>
            <person name="Cheng Y."/>
            <person name="Hill K.A."/>
            <person name="Lucas L.N."/>
            <person name="Carlson H.K."/>
            <person name="Coates J.D."/>
        </authorList>
    </citation>
    <scope>NUCLEOTIDE SEQUENCE [LARGE SCALE GENOMIC DNA]</scope>
    <source>
        <strain evidence="3">BK-3</strain>
    </source>
</reference>
<name>A0A558D2V2_9GAMM</name>
<feature type="coiled-coil region" evidence="1">
    <location>
        <begin position="49"/>
        <end position="76"/>
    </location>
</feature>
<dbReference type="InterPro" id="IPR025294">
    <property type="entry name" value="DUF4156"/>
</dbReference>
<evidence type="ECO:0000256" key="1">
    <source>
        <dbReference type="SAM" id="Coils"/>
    </source>
</evidence>
<dbReference type="Proteomes" id="UP000317355">
    <property type="component" value="Unassembled WGS sequence"/>
</dbReference>
<feature type="signal peptide" evidence="2">
    <location>
        <begin position="1"/>
        <end position="22"/>
    </location>
</feature>
<organism evidence="3 4">
    <name type="scientific">Sedimenticola thiotaurini</name>
    <dbReference type="NCBI Taxonomy" id="1543721"/>
    <lineage>
        <taxon>Bacteria</taxon>
        <taxon>Pseudomonadati</taxon>
        <taxon>Pseudomonadota</taxon>
        <taxon>Gammaproteobacteria</taxon>
        <taxon>Chromatiales</taxon>
        <taxon>Sedimenticolaceae</taxon>
        <taxon>Sedimenticola</taxon>
    </lineage>
</organism>
<protein>
    <submittedName>
        <fullName evidence="3">DUF4156 domain-containing protein</fullName>
    </submittedName>
</protein>
<evidence type="ECO:0000256" key="2">
    <source>
        <dbReference type="SAM" id="SignalP"/>
    </source>
</evidence>
<keyword evidence="2" id="KW-0732">Signal</keyword>
<feature type="chain" id="PRO_5022159867" evidence="2">
    <location>
        <begin position="23"/>
        <end position="109"/>
    </location>
</feature>
<evidence type="ECO:0000313" key="4">
    <source>
        <dbReference type="Proteomes" id="UP000317355"/>
    </source>
</evidence>
<dbReference type="Pfam" id="PF13698">
    <property type="entry name" value="DUF4156"/>
    <property type="match status" value="1"/>
</dbReference>
<accession>A0A558D2V2</accession>
<keyword evidence="1" id="KW-0175">Coiled coil</keyword>
<dbReference type="AlphaFoldDB" id="A0A558D2V2"/>
<sequence length="109" mass="11632">MKNILALIVAVSILGTAGCAWVKPTPEGEKVRVLDADEVSTCKELGTTNVSLLDKIAGINRNAEKVQKELETLARTSAARMGGDTVVADSPVQDGQQRFIVYKCVGVMK</sequence>
<evidence type="ECO:0000313" key="3">
    <source>
        <dbReference type="EMBL" id="TVT55340.1"/>
    </source>
</evidence>
<dbReference type="EMBL" id="VMRY01000034">
    <property type="protein sequence ID" value="TVT55340.1"/>
    <property type="molecule type" value="Genomic_DNA"/>
</dbReference>
<dbReference type="PROSITE" id="PS51257">
    <property type="entry name" value="PROKAR_LIPOPROTEIN"/>
    <property type="match status" value="1"/>
</dbReference>
<proteinExistence type="predicted"/>
<comment type="caution">
    <text evidence="3">The sequence shown here is derived from an EMBL/GenBank/DDBJ whole genome shotgun (WGS) entry which is preliminary data.</text>
</comment>
<gene>
    <name evidence="3" type="ORF">FHK82_08330</name>
</gene>